<dbReference type="InterPro" id="IPR035994">
    <property type="entry name" value="Nucleoside_phosphorylase_sf"/>
</dbReference>
<reference evidence="3" key="1">
    <citation type="journal article" date="2023" name="Mol. Phylogenet. Evol.">
        <title>Genome-scale phylogeny and comparative genomics of the fungal order Sordariales.</title>
        <authorList>
            <person name="Hensen N."/>
            <person name="Bonometti L."/>
            <person name="Westerberg I."/>
            <person name="Brannstrom I.O."/>
            <person name="Guillou S."/>
            <person name="Cros-Aarteil S."/>
            <person name="Calhoun S."/>
            <person name="Haridas S."/>
            <person name="Kuo A."/>
            <person name="Mondo S."/>
            <person name="Pangilinan J."/>
            <person name="Riley R."/>
            <person name="LaButti K."/>
            <person name="Andreopoulos B."/>
            <person name="Lipzen A."/>
            <person name="Chen C."/>
            <person name="Yan M."/>
            <person name="Daum C."/>
            <person name="Ng V."/>
            <person name="Clum A."/>
            <person name="Steindorff A."/>
            <person name="Ohm R.A."/>
            <person name="Martin F."/>
            <person name="Silar P."/>
            <person name="Natvig D.O."/>
            <person name="Lalanne C."/>
            <person name="Gautier V."/>
            <person name="Ament-Velasquez S.L."/>
            <person name="Kruys A."/>
            <person name="Hutchinson M.I."/>
            <person name="Powell A.J."/>
            <person name="Barry K."/>
            <person name="Miller A.N."/>
            <person name="Grigoriev I.V."/>
            <person name="Debuchy R."/>
            <person name="Gladieux P."/>
            <person name="Hiltunen Thoren M."/>
            <person name="Johannesson H."/>
        </authorList>
    </citation>
    <scope>NUCLEOTIDE SEQUENCE</scope>
    <source>
        <strain evidence="3">CBS 560.94</strain>
    </source>
</reference>
<dbReference type="SUPFAM" id="SSF52540">
    <property type="entry name" value="P-loop containing nucleoside triphosphate hydrolases"/>
    <property type="match status" value="1"/>
</dbReference>
<dbReference type="RefSeq" id="XP_062677698.1">
    <property type="nucleotide sequence ID" value="XM_062823783.1"/>
</dbReference>
<dbReference type="GeneID" id="87860937"/>
<reference evidence="3" key="2">
    <citation type="submission" date="2023-06" db="EMBL/GenBank/DDBJ databases">
        <authorList>
            <consortium name="Lawrence Berkeley National Laboratory"/>
            <person name="Haridas S."/>
            <person name="Hensen N."/>
            <person name="Bonometti L."/>
            <person name="Westerberg I."/>
            <person name="Brannstrom I.O."/>
            <person name="Guillou S."/>
            <person name="Cros-Aarteil S."/>
            <person name="Calhoun S."/>
            <person name="Kuo A."/>
            <person name="Mondo S."/>
            <person name="Pangilinan J."/>
            <person name="Riley R."/>
            <person name="Labutti K."/>
            <person name="Andreopoulos B."/>
            <person name="Lipzen A."/>
            <person name="Chen C."/>
            <person name="Yanf M."/>
            <person name="Daum C."/>
            <person name="Ng V."/>
            <person name="Clum A."/>
            <person name="Steindorff A."/>
            <person name="Ohm R."/>
            <person name="Martin F."/>
            <person name="Silar P."/>
            <person name="Natvig D."/>
            <person name="Lalanne C."/>
            <person name="Gautier V."/>
            <person name="Ament-Velasquez S.L."/>
            <person name="Kruys A."/>
            <person name="Hutchinson M.I."/>
            <person name="Powell A.J."/>
            <person name="Barry K."/>
            <person name="Miller A.N."/>
            <person name="Grigoriev I.V."/>
            <person name="Debuchy R."/>
            <person name="Gladieux P."/>
            <person name="Thoren M.H."/>
            <person name="Johannesson H."/>
        </authorList>
    </citation>
    <scope>NUCLEOTIDE SEQUENCE</scope>
    <source>
        <strain evidence="3">CBS 560.94</strain>
    </source>
</reference>
<organism evidence="3 4">
    <name type="scientific">Neurospora tetraspora</name>
    <dbReference type="NCBI Taxonomy" id="94610"/>
    <lineage>
        <taxon>Eukaryota</taxon>
        <taxon>Fungi</taxon>
        <taxon>Dikarya</taxon>
        <taxon>Ascomycota</taxon>
        <taxon>Pezizomycotina</taxon>
        <taxon>Sordariomycetes</taxon>
        <taxon>Sordariomycetidae</taxon>
        <taxon>Sordariales</taxon>
        <taxon>Sordariaceae</taxon>
        <taxon>Neurospora</taxon>
    </lineage>
</organism>
<dbReference type="EMBL" id="JAUEPP010000008">
    <property type="protein sequence ID" value="KAK3338247.1"/>
    <property type="molecule type" value="Genomic_DNA"/>
</dbReference>
<keyword evidence="4" id="KW-1185">Reference proteome</keyword>
<dbReference type="Proteomes" id="UP001278500">
    <property type="component" value="Unassembled WGS sequence"/>
</dbReference>
<evidence type="ECO:0000313" key="4">
    <source>
        <dbReference type="Proteomes" id="UP001278500"/>
    </source>
</evidence>
<keyword evidence="1" id="KW-0677">Repeat</keyword>
<feature type="non-terminal residue" evidence="3">
    <location>
        <position position="1"/>
    </location>
</feature>
<dbReference type="PANTHER" id="PTHR46082">
    <property type="entry name" value="ATP/GTP-BINDING PROTEIN-RELATED"/>
    <property type="match status" value="1"/>
</dbReference>
<dbReference type="Gene3D" id="3.40.50.300">
    <property type="entry name" value="P-loop containing nucleotide triphosphate hydrolases"/>
    <property type="match status" value="1"/>
</dbReference>
<dbReference type="InterPro" id="IPR027417">
    <property type="entry name" value="P-loop_NTPase"/>
</dbReference>
<dbReference type="SUPFAM" id="SSF53167">
    <property type="entry name" value="Purine and uridine phosphorylases"/>
    <property type="match status" value="1"/>
</dbReference>
<dbReference type="InterPro" id="IPR053137">
    <property type="entry name" value="NLR-like"/>
</dbReference>
<evidence type="ECO:0000259" key="2">
    <source>
        <dbReference type="PROSITE" id="PS50837"/>
    </source>
</evidence>
<dbReference type="InterPro" id="IPR054471">
    <property type="entry name" value="GPIID_WHD"/>
</dbReference>
<protein>
    <recommendedName>
        <fullName evidence="2">NACHT domain-containing protein</fullName>
    </recommendedName>
</protein>
<dbReference type="Pfam" id="PF24883">
    <property type="entry name" value="NPHP3_N"/>
    <property type="match status" value="1"/>
</dbReference>
<proteinExistence type="predicted"/>
<dbReference type="Pfam" id="PF22939">
    <property type="entry name" value="WHD_GPIID"/>
    <property type="match status" value="1"/>
</dbReference>
<dbReference type="InterPro" id="IPR056884">
    <property type="entry name" value="NPHP3-like_N"/>
</dbReference>
<feature type="domain" description="NACHT" evidence="2">
    <location>
        <begin position="412"/>
        <end position="560"/>
    </location>
</feature>
<comment type="caution">
    <text evidence="3">The sequence shown here is derived from an EMBL/GenBank/DDBJ whole genome shotgun (WGS) entry which is preliminary data.</text>
</comment>
<dbReference type="Gene3D" id="3.40.50.1580">
    <property type="entry name" value="Nucleoside phosphorylase domain"/>
    <property type="match status" value="1"/>
</dbReference>
<evidence type="ECO:0000256" key="1">
    <source>
        <dbReference type="ARBA" id="ARBA00022737"/>
    </source>
</evidence>
<dbReference type="PROSITE" id="PS50837">
    <property type="entry name" value="NACHT"/>
    <property type="match status" value="1"/>
</dbReference>
<dbReference type="GO" id="GO:0009116">
    <property type="term" value="P:nucleoside metabolic process"/>
    <property type="evidence" value="ECO:0007669"/>
    <property type="project" value="InterPro"/>
</dbReference>
<dbReference type="InterPro" id="IPR007111">
    <property type="entry name" value="NACHT_NTPase"/>
</dbReference>
<sequence>MATERTDNPRSHTDYTIGWVCALPKELAAAMAMLDIPHAPLPNSKNDANSYMLGSIREHNIVIACLPMGEVGTTAAATVIARMLSTFPSIKFGLMVGIGGGIPKHDVRLGDVVVSVPTDHFPGVVQWDMGKALQDQNTTVFKRTGALNRPPDALLTAISHLVAKHEVEESRIEAFFKELESKRPKFASKYLRKDSLNDVLFAPDSAHHELEGNDRVSNCDNCDASQIIQRKPRPMEIHYGLIASGNKVIKSAILRDSLDKDLGGRVLCVEMEAAGLMNSFPCLVIRGICDYADSHKNKRWQEYAAAVAAAYTKELLEVLQPANVRQERAARDIPELMNTVNKVHATATDVNVIRTTIDSGQRQNEKSRVLDWLTDIGFGPQHSLHRDKQQPGTGKWFLDSAEYQTWRDKDVRVLFCQGIQGAGKTILSSIVIEDLASGSHSLAGETEVAYIYCDYKRQDEQTALGLLSSLTKQLCLSRESLSPGVTQLHAKHTLKSTRPSRQEVRQALEDVIQGFTRVYVVVDALDELLDDDNHRNALVDELGKLGRSSPNLKIFVTSRPLLADISQFFCDASKVDIFANQDDVGAYVEGWLSSMPDSSPLHTNKLPINKALRQEVKDTILQATRGMFLLARLYMDSLRVKSTPKGVRDVLRGMQHQNDKAKMLSVEDSLYKAYDETMARINKQEPDFQNLATQILLWITHAKRPLSTEELRHALAVEVGRNELDEDNLIASLDVSICAGLAIVDDKSQEVRLVHYTTQEYLEQRHFKLSLNINPHNTITEVCVTYLMYSIFKSGPCRSKGDYIGRMRTHLLYFYAATYWRHHAR</sequence>
<dbReference type="PANTHER" id="PTHR46082:SF11">
    <property type="entry name" value="AAA+ ATPASE DOMAIN-CONTAINING PROTEIN-RELATED"/>
    <property type="match status" value="1"/>
</dbReference>
<name>A0AAE0J7Z9_9PEZI</name>
<accession>A0AAE0J7Z9</accession>
<dbReference type="AlphaFoldDB" id="A0AAE0J7Z9"/>
<gene>
    <name evidence="3" type="ORF">B0H65DRAFT_401376</name>
</gene>
<dbReference type="GO" id="GO:0003824">
    <property type="term" value="F:catalytic activity"/>
    <property type="evidence" value="ECO:0007669"/>
    <property type="project" value="InterPro"/>
</dbReference>
<evidence type="ECO:0000313" key="3">
    <source>
        <dbReference type="EMBL" id="KAK3338247.1"/>
    </source>
</evidence>